<sequence length="160" mass="16878">MIELDGRLRAVRDSAREASEDLRARALSIDADPDAMEAHFDSPVFATMRQAETPAAYRETASGDAPPMVSGTCLQTVVAFIETCRGDAAAALACPGPGLAGVLVRLLGDDSHQERFFSRLHGGRTWAFFAMTEAAHGSDAGAMESRFVSDGGGGWLLFGG</sequence>
<name>A0AA90H501_9ACTN</name>
<dbReference type="GO" id="GO:0016627">
    <property type="term" value="F:oxidoreductase activity, acting on the CH-CH group of donors"/>
    <property type="evidence" value="ECO:0007669"/>
    <property type="project" value="InterPro"/>
</dbReference>
<dbReference type="Gene3D" id="1.10.540.10">
    <property type="entry name" value="Acyl-CoA dehydrogenase/oxidase, N-terminal domain"/>
    <property type="match status" value="1"/>
</dbReference>
<dbReference type="Gene3D" id="2.40.110.10">
    <property type="entry name" value="Butyryl-CoA Dehydrogenase, subunit A, domain 2"/>
    <property type="match status" value="1"/>
</dbReference>
<dbReference type="EMBL" id="JABXJJ020000018">
    <property type="protein sequence ID" value="MDI5970930.1"/>
    <property type="molecule type" value="Genomic_DNA"/>
</dbReference>
<protein>
    <submittedName>
        <fullName evidence="1">Acyl-CoA dehydrogenase</fullName>
    </submittedName>
</protein>
<dbReference type="InterPro" id="IPR046373">
    <property type="entry name" value="Acyl-CoA_Oxase/DH_mid-dom_sf"/>
</dbReference>
<dbReference type="InterPro" id="IPR009100">
    <property type="entry name" value="AcylCoA_DH/oxidase_NM_dom_sf"/>
</dbReference>
<reference evidence="1" key="1">
    <citation type="submission" date="2023-05" db="EMBL/GenBank/DDBJ databases">
        <title>Streptantibioticus silvisoli sp. nov., acidotolerant actinomycetes 1 from pine litter.</title>
        <authorList>
            <person name="Swiecimska M."/>
            <person name="Golinska P."/>
            <person name="Sangal V."/>
            <person name="Wachnowicz B."/>
            <person name="Goodfellow M."/>
        </authorList>
    </citation>
    <scope>NUCLEOTIDE SEQUENCE</scope>
    <source>
        <strain evidence="1">SL13</strain>
    </source>
</reference>
<dbReference type="AlphaFoldDB" id="A0AA90H501"/>
<organism evidence="1">
    <name type="scientific">Streptantibioticus silvisoli</name>
    <dbReference type="NCBI Taxonomy" id="2705255"/>
    <lineage>
        <taxon>Bacteria</taxon>
        <taxon>Bacillati</taxon>
        <taxon>Actinomycetota</taxon>
        <taxon>Actinomycetes</taxon>
        <taxon>Kitasatosporales</taxon>
        <taxon>Streptomycetaceae</taxon>
        <taxon>Streptantibioticus</taxon>
    </lineage>
</organism>
<dbReference type="InterPro" id="IPR037069">
    <property type="entry name" value="AcylCoA_DH/ox_N_sf"/>
</dbReference>
<accession>A0AA90H501</accession>
<dbReference type="GO" id="GO:0050660">
    <property type="term" value="F:flavin adenine dinucleotide binding"/>
    <property type="evidence" value="ECO:0007669"/>
    <property type="project" value="InterPro"/>
</dbReference>
<comment type="caution">
    <text evidence="1">The sequence shown here is derived from an EMBL/GenBank/DDBJ whole genome shotgun (WGS) entry which is preliminary data.</text>
</comment>
<gene>
    <name evidence="1" type="ORF">POF50_016535</name>
</gene>
<dbReference type="SUPFAM" id="SSF56645">
    <property type="entry name" value="Acyl-CoA dehydrogenase NM domain-like"/>
    <property type="match status" value="1"/>
</dbReference>
<proteinExistence type="predicted"/>
<evidence type="ECO:0000313" key="1">
    <source>
        <dbReference type="EMBL" id="MDI5970930.1"/>
    </source>
</evidence>
<feature type="non-terminal residue" evidence="1">
    <location>
        <position position="160"/>
    </location>
</feature>